<keyword evidence="3 13" id="KW-0227">DNA damage</keyword>
<keyword evidence="7 13" id="KW-0067">ATP-binding</keyword>
<dbReference type="InterPro" id="IPR014017">
    <property type="entry name" value="DNA_helicase_UvrD-like_C"/>
</dbReference>
<comment type="catalytic activity">
    <reaction evidence="11 13">
        <text>Couples ATP hydrolysis with the unwinding of duplex DNA by translocating in the 3'-5' direction.</text>
        <dbReference type="EC" id="5.6.2.4"/>
    </reaction>
</comment>
<dbReference type="EC" id="3.1.-.-" evidence="13"/>
<dbReference type="PANTHER" id="PTHR11070">
    <property type="entry name" value="UVRD / RECB / PCRA DNA HELICASE FAMILY MEMBER"/>
    <property type="match status" value="1"/>
</dbReference>
<dbReference type="SUPFAM" id="SSF52540">
    <property type="entry name" value="P-loop containing nucleoside triphosphate hydrolases"/>
    <property type="match status" value="1"/>
</dbReference>
<comment type="caution">
    <text evidence="18">The sequence shown here is derived from an EMBL/GenBank/DDBJ whole genome shotgun (WGS) entry which is preliminary data.</text>
</comment>
<keyword evidence="6 13" id="KW-0269">Exonuclease</keyword>
<dbReference type="InterPro" id="IPR014152">
    <property type="entry name" value="AddA"/>
</dbReference>
<evidence type="ECO:0000256" key="11">
    <source>
        <dbReference type="ARBA" id="ARBA00034617"/>
    </source>
</evidence>
<accession>A0ABS4JWQ8</accession>
<dbReference type="PROSITE" id="PS51217">
    <property type="entry name" value="UVRD_HELICASE_CTER"/>
    <property type="match status" value="1"/>
</dbReference>
<evidence type="ECO:0000256" key="7">
    <source>
        <dbReference type="ARBA" id="ARBA00022840"/>
    </source>
</evidence>
<dbReference type="InterPro" id="IPR014016">
    <property type="entry name" value="UvrD-like_ATP-bd"/>
</dbReference>
<dbReference type="InterPro" id="IPR027417">
    <property type="entry name" value="P-loop_NTPase"/>
</dbReference>
<evidence type="ECO:0000256" key="12">
    <source>
        <dbReference type="ARBA" id="ARBA00048988"/>
    </source>
</evidence>
<dbReference type="Pfam" id="PF12705">
    <property type="entry name" value="PDDEXK_1"/>
    <property type="match status" value="1"/>
</dbReference>
<feature type="region of interest" description="Disordered" evidence="15">
    <location>
        <begin position="1124"/>
        <end position="1158"/>
    </location>
</feature>
<dbReference type="InterPro" id="IPR000212">
    <property type="entry name" value="DNA_helicase_UvrD/REP"/>
</dbReference>
<proteinExistence type="inferred from homology"/>
<evidence type="ECO:0000256" key="13">
    <source>
        <dbReference type="HAMAP-Rule" id="MF_01451"/>
    </source>
</evidence>
<dbReference type="Pfam" id="PF00580">
    <property type="entry name" value="UvrD-helicase"/>
    <property type="match status" value="1"/>
</dbReference>
<keyword evidence="19" id="KW-1185">Reference proteome</keyword>
<keyword evidence="2 13" id="KW-0547">Nucleotide-binding</keyword>
<keyword evidence="9 13" id="KW-0234">DNA repair</keyword>
<keyword evidence="4 13" id="KW-0378">Hydrolase</keyword>
<dbReference type="Pfam" id="PF13361">
    <property type="entry name" value="UvrD_C"/>
    <property type="match status" value="1"/>
</dbReference>
<dbReference type="InterPro" id="IPR011604">
    <property type="entry name" value="PDDEXK-like_dom_sf"/>
</dbReference>
<comment type="cofactor">
    <cofactor evidence="13">
        <name>Mg(2+)</name>
        <dbReference type="ChEBI" id="CHEBI:18420"/>
    </cofactor>
</comment>
<reference evidence="18 19" key="1">
    <citation type="submission" date="2021-03" db="EMBL/GenBank/DDBJ databases">
        <title>Genomic Encyclopedia of Type Strains, Phase IV (KMG-IV): sequencing the most valuable type-strain genomes for metagenomic binning, comparative biology and taxonomic classification.</title>
        <authorList>
            <person name="Goeker M."/>
        </authorList>
    </citation>
    <scope>NUCLEOTIDE SEQUENCE [LARGE SCALE GENOMIC DNA]</scope>
    <source>
        <strain evidence="18 19">DSM 27138</strain>
    </source>
</reference>
<feature type="binding site" evidence="14">
    <location>
        <begin position="26"/>
        <end position="33"/>
    </location>
    <ligand>
        <name>ATP</name>
        <dbReference type="ChEBI" id="CHEBI:30616"/>
    </ligand>
</feature>
<evidence type="ECO:0000256" key="10">
    <source>
        <dbReference type="ARBA" id="ARBA00023235"/>
    </source>
</evidence>
<dbReference type="Gene3D" id="3.40.50.300">
    <property type="entry name" value="P-loop containing nucleotide triphosphate hydrolases"/>
    <property type="match status" value="4"/>
</dbReference>
<evidence type="ECO:0000256" key="2">
    <source>
        <dbReference type="ARBA" id="ARBA00022741"/>
    </source>
</evidence>
<evidence type="ECO:0000256" key="5">
    <source>
        <dbReference type="ARBA" id="ARBA00022806"/>
    </source>
</evidence>
<dbReference type="PANTHER" id="PTHR11070:SF48">
    <property type="entry name" value="ATP-DEPENDENT HELICASE_NUCLEASE SUBUNIT A"/>
    <property type="match status" value="1"/>
</dbReference>
<evidence type="ECO:0000256" key="1">
    <source>
        <dbReference type="ARBA" id="ARBA00022722"/>
    </source>
</evidence>
<evidence type="ECO:0000259" key="16">
    <source>
        <dbReference type="PROSITE" id="PS51198"/>
    </source>
</evidence>
<comment type="subunit">
    <text evidence="13">Heterodimer of AddA and AddB/RexB.</text>
</comment>
<name>A0ABS4JWQ8_9FIRM</name>
<evidence type="ECO:0000259" key="17">
    <source>
        <dbReference type="PROSITE" id="PS51217"/>
    </source>
</evidence>
<evidence type="ECO:0000256" key="3">
    <source>
        <dbReference type="ARBA" id="ARBA00022763"/>
    </source>
</evidence>
<evidence type="ECO:0000256" key="4">
    <source>
        <dbReference type="ARBA" id="ARBA00022801"/>
    </source>
</evidence>
<keyword evidence="5 13" id="KW-0347">Helicase</keyword>
<keyword evidence="10 13" id="KW-0413">Isomerase</keyword>
<evidence type="ECO:0000256" key="15">
    <source>
        <dbReference type="SAM" id="MobiDB-lite"/>
    </source>
</evidence>
<feature type="domain" description="UvrD-like helicase C-terminal" evidence="17">
    <location>
        <begin position="546"/>
        <end position="887"/>
    </location>
</feature>
<keyword evidence="1 13" id="KW-0540">Nuclease</keyword>
<organism evidence="18 19">
    <name type="scientific">Symbiobacterium terraclitae</name>
    <dbReference type="NCBI Taxonomy" id="557451"/>
    <lineage>
        <taxon>Bacteria</taxon>
        <taxon>Bacillati</taxon>
        <taxon>Bacillota</taxon>
        <taxon>Clostridia</taxon>
        <taxon>Eubacteriales</taxon>
        <taxon>Symbiobacteriaceae</taxon>
        <taxon>Symbiobacterium</taxon>
    </lineage>
</organism>
<feature type="region of interest" description="Disordered" evidence="15">
    <location>
        <begin position="527"/>
        <end position="578"/>
    </location>
</feature>
<dbReference type="PROSITE" id="PS51198">
    <property type="entry name" value="UVRD_HELICASE_ATP_BIND"/>
    <property type="match status" value="1"/>
</dbReference>
<dbReference type="EMBL" id="JAGGLG010000040">
    <property type="protein sequence ID" value="MBP2019953.1"/>
    <property type="molecule type" value="Genomic_DNA"/>
</dbReference>
<comment type="similarity">
    <text evidence="13">Belongs to the helicase family. AddA subfamily.</text>
</comment>
<keyword evidence="8 13" id="KW-0238">DNA-binding</keyword>
<dbReference type="InterPro" id="IPR011335">
    <property type="entry name" value="Restrct_endonuc-II-like"/>
</dbReference>
<feature type="compositionally biased region" description="Acidic residues" evidence="15">
    <location>
        <begin position="556"/>
        <end position="578"/>
    </location>
</feature>
<dbReference type="HAMAP" id="MF_01451">
    <property type="entry name" value="AddA"/>
    <property type="match status" value="1"/>
</dbReference>
<evidence type="ECO:0000313" key="18">
    <source>
        <dbReference type="EMBL" id="MBP2019953.1"/>
    </source>
</evidence>
<dbReference type="SUPFAM" id="SSF52980">
    <property type="entry name" value="Restriction endonuclease-like"/>
    <property type="match status" value="1"/>
</dbReference>
<dbReference type="GO" id="GO:0003678">
    <property type="term" value="F:DNA helicase activity"/>
    <property type="evidence" value="ECO:0007669"/>
    <property type="project" value="UniProtKB-EC"/>
</dbReference>
<evidence type="ECO:0000256" key="9">
    <source>
        <dbReference type="ARBA" id="ARBA00023204"/>
    </source>
</evidence>
<evidence type="ECO:0000256" key="6">
    <source>
        <dbReference type="ARBA" id="ARBA00022839"/>
    </source>
</evidence>
<evidence type="ECO:0000256" key="8">
    <source>
        <dbReference type="ARBA" id="ARBA00023125"/>
    </source>
</evidence>
<dbReference type="EC" id="5.6.2.4" evidence="13"/>
<comment type="catalytic activity">
    <reaction evidence="12 13">
        <text>ATP + H2O = ADP + phosphate + H(+)</text>
        <dbReference type="Rhea" id="RHEA:13065"/>
        <dbReference type="ChEBI" id="CHEBI:15377"/>
        <dbReference type="ChEBI" id="CHEBI:15378"/>
        <dbReference type="ChEBI" id="CHEBI:30616"/>
        <dbReference type="ChEBI" id="CHEBI:43474"/>
        <dbReference type="ChEBI" id="CHEBI:456216"/>
        <dbReference type="EC" id="5.6.2.4"/>
    </reaction>
</comment>
<evidence type="ECO:0000256" key="14">
    <source>
        <dbReference type="PROSITE-ProRule" id="PRU00560"/>
    </source>
</evidence>
<protein>
    <recommendedName>
        <fullName evidence="13">ATP-dependent helicase/nuclease subunit A</fullName>
        <ecNumber evidence="13">3.1.-.-</ecNumber>
        <ecNumber evidence="13">5.6.2.4</ecNumber>
    </recommendedName>
    <alternativeName>
        <fullName evidence="13">ATP-dependent helicase/nuclease AddA</fullName>
    </alternativeName>
    <alternativeName>
        <fullName evidence="13">DNA 3'-5' helicase AddA</fullName>
    </alternativeName>
</protein>
<dbReference type="Proteomes" id="UP001519289">
    <property type="component" value="Unassembled WGS sequence"/>
</dbReference>
<gene>
    <name evidence="13" type="primary">addA</name>
    <name evidence="18" type="ORF">J2Z79_003400</name>
</gene>
<comment type="function">
    <text evidence="13">The heterodimer acts as both an ATP-dependent DNA helicase and an ATP-dependent, dual-direction single-stranded exonuclease. Recognizes the chi site generating a DNA molecule suitable for the initiation of homologous recombination. The AddA nuclease domain is required for chi fragment generation; this subunit has the helicase and 3' -&gt; 5' nuclease activities.</text>
</comment>
<dbReference type="GO" id="GO:0016787">
    <property type="term" value="F:hydrolase activity"/>
    <property type="evidence" value="ECO:0007669"/>
    <property type="project" value="UniProtKB-KW"/>
</dbReference>
<dbReference type="Gene3D" id="3.90.320.10">
    <property type="match status" value="1"/>
</dbReference>
<dbReference type="RefSeq" id="WP_209468056.1">
    <property type="nucleotide sequence ID" value="NZ_JAGGLG010000040.1"/>
</dbReference>
<sequence length="1337" mass="146471">MSGDVRWTPEQEQAITARGANLLVAAAAGSGKTAVLVERVIRRLIDPADPMDVDELLVVTFTEAAATEMRDRIGAALQAALAQDPENERLQRQLALLGRASISTLHSFCLTLVRQYFYRLGLDPSVGVMGEHEALLLRHEVLDELFARRFDEEEDGPFHALVDRYGGGRDDEGLRKLVLAVYDHMQSLPWPEEWLEESLARFDVSEGAAIDDLPWWPPLRRQVRLTLLRAADSLADAGRLARRPLGPLAYADLLEAEEAAVRRAAEAETWAEMAEAVQGIAFGRLPGTGKGAVDEALKEAAQGLRNAAKKAVKELQERYFCRPAADWLADLRAVAPHLRTLGEVVREFAAAFRAAKAAQSAIDFNDLERFALELLRDPASTPDRLVPSDVARDLRARYKEVLVDEYQDINGVQDAILTLVARDGEEGPPNRFMVGDVKQSIYRFRHADPGLFLAKYAAYRPWRGNAEAASADAAPGARIVLGANFRSRQGVVDAVNFLFRQIMTAEAGEIAYDRDAELVYRAGYPPLPAGGDGPTEPPVELHLLDGEGSGGADGSDAGDTEASGEADGADGQDGDDGDALAAELADLTAIEREARLIARRIREMVDGTPDRPPLQVWDRKARAYRRVQHRDIVILLRATTGRVNTVIEVLSQAGIPAYGQMATGYFSATEVEVFLSLLQILDNPRQDIALAAVLHSPIVGLSAADLARIRLADPRGSFYDALLAAATPAASRPEAAATADPVAGPERVVERAAATAPESAPAYGGVSGSEADEGRLDQVLARFLGALERWRTLARRRPLSQVVWQIFQETGYLHYVGGMPGGSQRQANLLALYERARQFDQFARQGLFRFLRFIERLRAESADMGAAPALGEGEDVVRLMSIHKSKGLEFPVVFVAGLGSKFARQDLSGDLLLERGLGFGPMLVDPEVRVKYPTLAYHAVRESTRFASLAEELRVLYVALTRPRERLVLVGSAARLRSRCERWARAAAVAGWALPESLLLSADDYLDWVGPAVLRHAGGEPLRTLAGLSLDTASGLDAEVLGDRSRWQVTIWDPEAQQRLLELPGAGGEREELDWARIGAAEPLDRPLDEALGEALRARFAWRYPYEPVVRRFGKLSVTELKGHFDPDADAPGEPLVGSGEDERAQPAGSSLSGRPRFLQEERKGLSPTERGTVMHLVLQHLDLTRPLDAADVAAQVDGLVRRELLTAQQAAAVDTEAIASFFASPLGLRIRQRPDRVRRELSFTLAVPASEVYPDLPAAVACDDVVIVQGMIDLLLEEEDGYVLVDYKTDRREPEQAALRYGTQIRVYRRAVEEILGRPVKEAYLHFLASHRSLSV</sequence>
<evidence type="ECO:0000313" key="19">
    <source>
        <dbReference type="Proteomes" id="UP001519289"/>
    </source>
</evidence>
<feature type="domain" description="UvrD-like helicase ATP-binding" evidence="16">
    <location>
        <begin position="5"/>
        <end position="488"/>
    </location>
</feature>
<dbReference type="InterPro" id="IPR038726">
    <property type="entry name" value="PDDEXK_AddAB-type"/>
</dbReference>